<comment type="subcellular location">
    <subcellularLocation>
        <location evidence="1">Cell outer membrane</location>
    </subcellularLocation>
</comment>
<protein>
    <submittedName>
        <fullName evidence="6">TonB-dependent receptor</fullName>
    </submittedName>
</protein>
<evidence type="ECO:0000313" key="7">
    <source>
        <dbReference type="Proteomes" id="UP000310760"/>
    </source>
</evidence>
<comment type="caution">
    <text evidence="6">The sequence shown here is derived from an EMBL/GenBank/DDBJ whole genome shotgun (WGS) entry which is preliminary data.</text>
</comment>
<accession>A0A4S2FDW4</accession>
<gene>
    <name evidence="6" type="ORF">E5339_19875</name>
</gene>
<dbReference type="SUPFAM" id="SSF49464">
    <property type="entry name" value="Carboxypeptidase regulatory domain-like"/>
    <property type="match status" value="1"/>
</dbReference>
<dbReference type="InterPro" id="IPR036942">
    <property type="entry name" value="Beta-barrel_TonB_sf"/>
</dbReference>
<organism evidence="6 7">
    <name type="scientific">Phocaeicola sartorii</name>
    <dbReference type="NCBI Taxonomy" id="671267"/>
    <lineage>
        <taxon>Bacteria</taxon>
        <taxon>Pseudomonadati</taxon>
        <taxon>Bacteroidota</taxon>
        <taxon>Bacteroidia</taxon>
        <taxon>Bacteroidales</taxon>
        <taxon>Bacteroidaceae</taxon>
        <taxon>Phocaeicola</taxon>
    </lineage>
</organism>
<keyword evidence="6" id="KW-0675">Receptor</keyword>
<reference evidence="6 7" key="1">
    <citation type="submission" date="2019-04" db="EMBL/GenBank/DDBJ databases">
        <title>Microbes associate with the intestines of laboratory mice.</title>
        <authorList>
            <person name="Navarre W."/>
            <person name="Wong E."/>
            <person name="Huang K."/>
            <person name="Tropini C."/>
            <person name="Ng K."/>
            <person name="Yu B."/>
        </authorList>
    </citation>
    <scope>NUCLEOTIDE SEQUENCE [LARGE SCALE GENOMIC DNA]</scope>
    <source>
        <strain evidence="6 7">NM22_B1</strain>
    </source>
</reference>
<evidence type="ECO:0000313" key="6">
    <source>
        <dbReference type="EMBL" id="TGY67519.1"/>
    </source>
</evidence>
<dbReference type="EMBL" id="SRYJ01000062">
    <property type="protein sequence ID" value="TGY67519.1"/>
    <property type="molecule type" value="Genomic_DNA"/>
</dbReference>
<dbReference type="Pfam" id="PF13620">
    <property type="entry name" value="CarboxypepD_reg"/>
    <property type="match status" value="1"/>
</dbReference>
<dbReference type="InterPro" id="IPR041700">
    <property type="entry name" value="OMP_b-brl_3"/>
</dbReference>
<dbReference type="SUPFAM" id="SSF56935">
    <property type="entry name" value="Porins"/>
    <property type="match status" value="1"/>
</dbReference>
<keyword evidence="4" id="KW-0732">Signal</keyword>
<dbReference type="AlphaFoldDB" id="A0A4S2FDW4"/>
<dbReference type="InterPro" id="IPR008969">
    <property type="entry name" value="CarboxyPept-like_regulatory"/>
</dbReference>
<keyword evidence="3" id="KW-0998">Cell outer membrane</keyword>
<dbReference type="Proteomes" id="UP000310760">
    <property type="component" value="Unassembled WGS sequence"/>
</dbReference>
<feature type="domain" description="Outer membrane protein beta-barrel" evidence="5">
    <location>
        <begin position="387"/>
        <end position="742"/>
    </location>
</feature>
<name>A0A4S2FDW4_9BACT</name>
<evidence type="ECO:0000259" key="5">
    <source>
        <dbReference type="Pfam" id="PF14905"/>
    </source>
</evidence>
<dbReference type="Gene3D" id="2.60.40.1120">
    <property type="entry name" value="Carboxypeptidase-like, regulatory domain"/>
    <property type="match status" value="1"/>
</dbReference>
<proteinExistence type="predicted"/>
<dbReference type="GO" id="GO:0009279">
    <property type="term" value="C:cell outer membrane"/>
    <property type="evidence" value="ECO:0007669"/>
    <property type="project" value="UniProtKB-SubCell"/>
</dbReference>
<feature type="chain" id="PRO_5021026070" evidence="4">
    <location>
        <begin position="19"/>
        <end position="764"/>
    </location>
</feature>
<dbReference type="Gene3D" id="2.40.170.20">
    <property type="entry name" value="TonB-dependent receptor, beta-barrel domain"/>
    <property type="match status" value="1"/>
</dbReference>
<keyword evidence="2" id="KW-0472">Membrane</keyword>
<sequence>MKFSVLILFLLSCLNMEAQTIWGRVLDEKEQPVSYANVVLLTADSVFIKGAVTTDTGEFSFHPSQIKNEKYRLKISYIGYETQNIICQSNSLGDIALIPQANVLSEISVTAPYYKMKGNGLVVSVQNTLLSHLEDVGKMLEFIPGLQYGNDGLSVFGKGKPIVYLNGRILTDMSELERIKSSDISTVEVIKNPGAAYSASSQAVVKIRTIRKKGDGLSLDLKSYFQLAHSTRLGETVQANYRSSKFDMFAYLNYLKANDYETENSHYDVKSKKPFRLNSMQKEYIERDRYTGKAGFDYYFTPRQNIGAYYSCTYHDIEGNGNENITIDENGKMTDTQFYHIESGITSPIHRVNAYYSGHIGPIDINFNNDIYLSKEKQFQFIDGRTDIHGAQNAATKNNLKNSLAASDLTLRYQKGKSIWEIGTAYNYIRRTNNYNSEGGIDLDDYQKIQENKWAVYGNYQLSLDKWNVDAGIRYELYQYDYYKNDKHMDEQSKVYRNLYPSLSVSRPIGNIDVNLSYSIKTQKPQYNALDGNMQYISRNLYRGGNPLLKPSTMHDLQLSMVYKGLAVSADYIQMKNPLYYTYRFYDAKQTVILSSYDNYPKVDIFQAEVSYSQKIGFWKPQLTIDLLKSNYRLEQSGVFYKQNDPLVTLNFNQIFTLPSHWYIYLYTRYQSRGCNEEALKLSDNGRISLYVVKMWKNFTFDILFNDIFRSNKNSYSTLSPACTFHTSQYYDTQNIQINVRYRLNTTRSKYKGSDAAGEELNRM</sequence>
<dbReference type="Pfam" id="PF14905">
    <property type="entry name" value="OMP_b-brl_3"/>
    <property type="match status" value="1"/>
</dbReference>
<evidence type="ECO:0000256" key="4">
    <source>
        <dbReference type="SAM" id="SignalP"/>
    </source>
</evidence>
<evidence type="ECO:0000256" key="3">
    <source>
        <dbReference type="ARBA" id="ARBA00023237"/>
    </source>
</evidence>
<feature type="signal peptide" evidence="4">
    <location>
        <begin position="1"/>
        <end position="18"/>
    </location>
</feature>
<evidence type="ECO:0000256" key="1">
    <source>
        <dbReference type="ARBA" id="ARBA00004442"/>
    </source>
</evidence>
<evidence type="ECO:0000256" key="2">
    <source>
        <dbReference type="ARBA" id="ARBA00023136"/>
    </source>
</evidence>